<dbReference type="EMBL" id="CAJVCH010387641">
    <property type="protein sequence ID" value="CAG7817183.1"/>
    <property type="molecule type" value="Genomic_DNA"/>
</dbReference>
<accession>A0A8J2PD62</accession>
<keyword evidence="2" id="KW-1185">Reference proteome</keyword>
<feature type="non-terminal residue" evidence="1">
    <location>
        <position position="1"/>
    </location>
</feature>
<name>A0A8J2PD62_9HEXA</name>
<reference evidence="1" key="1">
    <citation type="submission" date="2021-06" db="EMBL/GenBank/DDBJ databases">
        <authorList>
            <person name="Hodson N. C."/>
            <person name="Mongue J. A."/>
            <person name="Jaron S. K."/>
        </authorList>
    </citation>
    <scope>NUCLEOTIDE SEQUENCE</scope>
</reference>
<gene>
    <name evidence="1" type="ORF">AFUS01_LOCUS27762</name>
</gene>
<evidence type="ECO:0000313" key="2">
    <source>
        <dbReference type="Proteomes" id="UP000708208"/>
    </source>
</evidence>
<comment type="caution">
    <text evidence="1">The sequence shown here is derived from an EMBL/GenBank/DDBJ whole genome shotgun (WGS) entry which is preliminary data.</text>
</comment>
<sequence>MNPFEEILQK</sequence>
<dbReference type="Proteomes" id="UP000708208">
    <property type="component" value="Unassembled WGS sequence"/>
</dbReference>
<organism evidence="1 2">
    <name type="scientific">Allacma fusca</name>
    <dbReference type="NCBI Taxonomy" id="39272"/>
    <lineage>
        <taxon>Eukaryota</taxon>
        <taxon>Metazoa</taxon>
        <taxon>Ecdysozoa</taxon>
        <taxon>Arthropoda</taxon>
        <taxon>Hexapoda</taxon>
        <taxon>Collembola</taxon>
        <taxon>Symphypleona</taxon>
        <taxon>Sminthuridae</taxon>
        <taxon>Allacma</taxon>
    </lineage>
</organism>
<protein>
    <submittedName>
        <fullName evidence="1">Uncharacterized protein</fullName>
    </submittedName>
</protein>
<proteinExistence type="predicted"/>
<evidence type="ECO:0000313" key="1">
    <source>
        <dbReference type="EMBL" id="CAG7817183.1"/>
    </source>
</evidence>